<feature type="coiled-coil region" evidence="1">
    <location>
        <begin position="207"/>
        <end position="270"/>
    </location>
</feature>
<dbReference type="GeneID" id="9041339"/>
<gene>
    <name evidence="3" type="ORF">Pmar_PMAR007126</name>
</gene>
<dbReference type="OMA" id="ELWAKRY"/>
<reference evidence="3 4" key="1">
    <citation type="submission" date="2008-07" db="EMBL/GenBank/DDBJ databases">
        <authorList>
            <person name="El-Sayed N."/>
            <person name="Caler E."/>
            <person name="Inman J."/>
            <person name="Amedeo P."/>
            <person name="Hass B."/>
            <person name="Wortman J."/>
        </authorList>
    </citation>
    <scope>NUCLEOTIDE SEQUENCE [LARGE SCALE GENOMIC DNA]</scope>
    <source>
        <strain evidence="4">ATCC 50983 / TXsc</strain>
    </source>
</reference>
<dbReference type="AlphaFoldDB" id="C5KQA1"/>
<dbReference type="Proteomes" id="UP000007800">
    <property type="component" value="Unassembled WGS sequence"/>
</dbReference>
<feature type="coiled-coil region" evidence="1">
    <location>
        <begin position="294"/>
        <end position="321"/>
    </location>
</feature>
<sequence length="386" mass="44188">MYVIADEPKADTKETEGDVYEAYYFDPVDFIEDDLSELLNDRIKLSVELWAKRYNELKVVNEELESIIARDGLREKLRKMQEEEEARREALRSSSALDVPTPPPSLEKEVAELCGKYPPSEVLKVLAEMYPEVMSEYIQSRIDREVQLAVARALKEERSSMNARMEELRKEEERRWREKMQELEGKMMMMMLGSSSTTERAPAAAEVEESKARVVVEEEERQQVEEVSVVGIRRELETSEKRCSDLEKSLAEALEKLRAREEDYGKLLEDKMALEETMEKKLAEEREVGLGAMMESLRAVVASLRSQIAVLEDALAEARRKEMGDIKGRFEIEDDEEADDGSGRGVQTCISGISDNAGFFMAWTPRSEPDDPVDGFKIELDVFLID</sequence>
<dbReference type="RefSeq" id="XP_002781528.1">
    <property type="nucleotide sequence ID" value="XM_002781482.1"/>
</dbReference>
<proteinExistence type="predicted"/>
<protein>
    <submittedName>
        <fullName evidence="3">M protein, serotype 2.1, putative</fullName>
    </submittedName>
</protein>
<keyword evidence="1" id="KW-0175">Coiled coil</keyword>
<organism evidence="4">
    <name type="scientific">Perkinsus marinus (strain ATCC 50983 / TXsc)</name>
    <dbReference type="NCBI Taxonomy" id="423536"/>
    <lineage>
        <taxon>Eukaryota</taxon>
        <taxon>Sar</taxon>
        <taxon>Alveolata</taxon>
        <taxon>Perkinsozoa</taxon>
        <taxon>Perkinsea</taxon>
        <taxon>Perkinsida</taxon>
        <taxon>Perkinsidae</taxon>
        <taxon>Perkinsus</taxon>
    </lineage>
</organism>
<evidence type="ECO:0000256" key="1">
    <source>
        <dbReference type="SAM" id="Coils"/>
    </source>
</evidence>
<dbReference type="InParanoid" id="C5KQA1"/>
<evidence type="ECO:0000313" key="4">
    <source>
        <dbReference type="Proteomes" id="UP000007800"/>
    </source>
</evidence>
<keyword evidence="4" id="KW-1185">Reference proteome</keyword>
<name>C5KQA1_PERM5</name>
<feature type="region of interest" description="Disordered" evidence="2">
    <location>
        <begin position="80"/>
        <end position="105"/>
    </location>
</feature>
<accession>C5KQA1</accession>
<evidence type="ECO:0000313" key="3">
    <source>
        <dbReference type="EMBL" id="EER13323.1"/>
    </source>
</evidence>
<evidence type="ECO:0000256" key="2">
    <source>
        <dbReference type="SAM" id="MobiDB-lite"/>
    </source>
</evidence>
<dbReference type="EMBL" id="GG675296">
    <property type="protein sequence ID" value="EER13323.1"/>
    <property type="molecule type" value="Genomic_DNA"/>
</dbReference>
<dbReference type="OrthoDB" id="444961at2759"/>
<feature type="compositionally biased region" description="Basic and acidic residues" evidence="2">
    <location>
        <begin position="80"/>
        <end position="91"/>
    </location>
</feature>